<evidence type="ECO:0000313" key="9">
    <source>
        <dbReference type="EMBL" id="MBO0931955.1"/>
    </source>
</evidence>
<gene>
    <name evidence="9" type="ORF">J2I48_13175</name>
</gene>
<feature type="transmembrane region" description="Helical" evidence="7">
    <location>
        <begin position="252"/>
        <end position="276"/>
    </location>
</feature>
<accession>A0A939G6J4</accession>
<keyword evidence="10" id="KW-1185">Reference proteome</keyword>
<protein>
    <submittedName>
        <fullName evidence="9">ABC transporter permease</fullName>
    </submittedName>
</protein>
<comment type="caution">
    <text evidence="9">The sequence shown here is derived from an EMBL/GenBank/DDBJ whole genome shotgun (WGS) entry which is preliminary data.</text>
</comment>
<feature type="transmembrane region" description="Helical" evidence="7">
    <location>
        <begin position="16"/>
        <end position="34"/>
    </location>
</feature>
<dbReference type="RefSeq" id="WP_207335923.1">
    <property type="nucleotide sequence ID" value="NZ_JAFMYU010000009.1"/>
</dbReference>
<evidence type="ECO:0000313" key="10">
    <source>
        <dbReference type="Proteomes" id="UP000664795"/>
    </source>
</evidence>
<evidence type="ECO:0000256" key="5">
    <source>
        <dbReference type="ARBA" id="ARBA00022989"/>
    </source>
</evidence>
<dbReference type="AlphaFoldDB" id="A0A939G6J4"/>
<evidence type="ECO:0000256" key="1">
    <source>
        <dbReference type="ARBA" id="ARBA00004651"/>
    </source>
</evidence>
<comment type="subcellular location">
    <subcellularLocation>
        <location evidence="1">Cell membrane</location>
        <topology evidence="1">Multi-pass membrane protein</topology>
    </subcellularLocation>
</comment>
<reference evidence="9 10" key="1">
    <citation type="submission" date="2021-03" db="EMBL/GenBank/DDBJ databases">
        <title>Fibrella sp. HMF5036 genome sequencing and assembly.</title>
        <authorList>
            <person name="Kang H."/>
            <person name="Kim H."/>
            <person name="Bae S."/>
            <person name="Joh K."/>
        </authorList>
    </citation>
    <scope>NUCLEOTIDE SEQUENCE [LARGE SCALE GENOMIC DNA]</scope>
    <source>
        <strain evidence="9 10">HMF5036</strain>
    </source>
</reference>
<dbReference type="GO" id="GO:0005886">
    <property type="term" value="C:plasma membrane"/>
    <property type="evidence" value="ECO:0007669"/>
    <property type="project" value="UniProtKB-SubCell"/>
</dbReference>
<keyword evidence="6 7" id="KW-0472">Membrane</keyword>
<evidence type="ECO:0000256" key="6">
    <source>
        <dbReference type="ARBA" id="ARBA00023136"/>
    </source>
</evidence>
<dbReference type="InterPro" id="IPR051125">
    <property type="entry name" value="ABC-4/HrtB_transporter"/>
</dbReference>
<dbReference type="Pfam" id="PF02687">
    <property type="entry name" value="FtsX"/>
    <property type="match status" value="1"/>
</dbReference>
<keyword evidence="5 7" id="KW-1133">Transmembrane helix</keyword>
<keyword evidence="3" id="KW-1003">Cell membrane</keyword>
<evidence type="ECO:0000259" key="8">
    <source>
        <dbReference type="Pfam" id="PF02687"/>
    </source>
</evidence>
<organism evidence="9 10">
    <name type="scientific">Fibrella aquatilis</name>
    <dbReference type="NCBI Taxonomy" id="2817059"/>
    <lineage>
        <taxon>Bacteria</taxon>
        <taxon>Pseudomonadati</taxon>
        <taxon>Bacteroidota</taxon>
        <taxon>Cytophagia</taxon>
        <taxon>Cytophagales</taxon>
        <taxon>Spirosomataceae</taxon>
        <taxon>Fibrella</taxon>
    </lineage>
</organism>
<feature type="domain" description="ABC3 transporter permease C-terminal" evidence="8">
    <location>
        <begin position="257"/>
        <end position="364"/>
    </location>
</feature>
<evidence type="ECO:0000256" key="3">
    <source>
        <dbReference type="ARBA" id="ARBA00022475"/>
    </source>
</evidence>
<evidence type="ECO:0000256" key="4">
    <source>
        <dbReference type="ARBA" id="ARBA00022692"/>
    </source>
</evidence>
<dbReference type="EMBL" id="JAFMYU010000009">
    <property type="protein sequence ID" value="MBO0931955.1"/>
    <property type="molecule type" value="Genomic_DNA"/>
</dbReference>
<dbReference type="Proteomes" id="UP000664795">
    <property type="component" value="Unassembled WGS sequence"/>
</dbReference>
<feature type="transmembrane region" description="Helical" evidence="7">
    <location>
        <begin position="332"/>
        <end position="356"/>
    </location>
</feature>
<dbReference type="PANTHER" id="PTHR43738:SF1">
    <property type="entry name" value="HEMIN TRANSPORT SYSTEM PERMEASE PROTEIN HRTB-RELATED"/>
    <property type="match status" value="1"/>
</dbReference>
<evidence type="ECO:0000256" key="7">
    <source>
        <dbReference type="SAM" id="Phobius"/>
    </source>
</evidence>
<keyword evidence="4 7" id="KW-0812">Transmembrane</keyword>
<keyword evidence="2" id="KW-0813">Transport</keyword>
<proteinExistence type="predicted"/>
<evidence type="ECO:0000256" key="2">
    <source>
        <dbReference type="ARBA" id="ARBA00022448"/>
    </source>
</evidence>
<dbReference type="InterPro" id="IPR003838">
    <property type="entry name" value="ABC3_permease_C"/>
</dbReference>
<sequence>MLKTAFRFLTYDRSNLAGILSGIVVSIVLVGLELDIFKGMITNVQGLTIQYPNYVWVINPKTQSALQLQNLDVRVGRELQSIPGVRQVYPIVFASGSAKLPKGGKVSVQMIGIEAPAFVGAARSYTPETNVNDLINEGAVIFDQSELPRLDNLNVGDYLTINDQRVYMSGLSKGLTGFGTSYVVTTLERARVLSQLSPNFVNAYLLMVDGDAATKATVMDRINREINTARAVEGTKLGGETVRYMLKNNNTVLGFLMMVVFSVIGGFAIVGVTLYASVNDRIRDYGTIKAIGGNNGLIRRLILLQGVLYALIGFSIAFGILSLTKIGSDDGFPLWLVGALIGVTLFISIVSSLIAMRKITRLEPVQIFRM</sequence>
<feature type="transmembrane region" description="Helical" evidence="7">
    <location>
        <begin position="297"/>
        <end position="320"/>
    </location>
</feature>
<name>A0A939G6J4_9BACT</name>
<dbReference type="PANTHER" id="PTHR43738">
    <property type="entry name" value="ABC TRANSPORTER, MEMBRANE PROTEIN"/>
    <property type="match status" value="1"/>
</dbReference>